<keyword evidence="2" id="KW-0472">Membrane</keyword>
<feature type="transmembrane region" description="Helical" evidence="2">
    <location>
        <begin position="79"/>
        <end position="102"/>
    </location>
</feature>
<dbReference type="EMBL" id="ML976663">
    <property type="protein sequence ID" value="KAF1977360.1"/>
    <property type="molecule type" value="Genomic_DNA"/>
</dbReference>
<keyword evidence="2" id="KW-0812">Transmembrane</keyword>
<evidence type="ECO:0008006" key="5">
    <source>
        <dbReference type="Google" id="ProtNLM"/>
    </source>
</evidence>
<evidence type="ECO:0000256" key="1">
    <source>
        <dbReference type="SAM" id="MobiDB-lite"/>
    </source>
</evidence>
<feature type="compositionally biased region" description="Polar residues" evidence="1">
    <location>
        <begin position="164"/>
        <end position="175"/>
    </location>
</feature>
<accession>A0A6A5VLE1</accession>
<feature type="region of interest" description="Disordered" evidence="1">
    <location>
        <begin position="158"/>
        <end position="179"/>
    </location>
</feature>
<keyword evidence="2" id="KW-1133">Transmembrane helix</keyword>
<name>A0A6A5VLE1_9PLEO</name>
<evidence type="ECO:0000313" key="3">
    <source>
        <dbReference type="EMBL" id="KAF1977360.1"/>
    </source>
</evidence>
<evidence type="ECO:0000313" key="4">
    <source>
        <dbReference type="Proteomes" id="UP000800036"/>
    </source>
</evidence>
<feature type="transmembrane region" description="Helical" evidence="2">
    <location>
        <begin position="50"/>
        <end position="73"/>
    </location>
</feature>
<dbReference type="Proteomes" id="UP000800036">
    <property type="component" value="Unassembled WGS sequence"/>
</dbReference>
<keyword evidence="4" id="KW-1185">Reference proteome</keyword>
<feature type="transmembrane region" description="Helical" evidence="2">
    <location>
        <begin position="114"/>
        <end position="136"/>
    </location>
</feature>
<sequence>MAKSTVSWEKRVLLSSWTIRICLLFVILIGFSAAISLDEEDARGIIRYRAAAAFLACTILVLLLDVVQIVLWYRDMLHPTYFVGLTVFQAIFWGLVLTLDIVSIVRKQQSSKGIGMVVVMFLFYLVLFIYALLGYMRQRKVTKRGHYAPAHNSKASVDMKPYSGTASEHSGTAKRSTMHEGGALGKADRLIHLHDEAAQDFPGRPTKAEDSA</sequence>
<reference evidence="3" key="1">
    <citation type="journal article" date="2020" name="Stud. Mycol.">
        <title>101 Dothideomycetes genomes: a test case for predicting lifestyles and emergence of pathogens.</title>
        <authorList>
            <person name="Haridas S."/>
            <person name="Albert R."/>
            <person name="Binder M."/>
            <person name="Bloem J."/>
            <person name="Labutti K."/>
            <person name="Salamov A."/>
            <person name="Andreopoulos B."/>
            <person name="Baker S."/>
            <person name="Barry K."/>
            <person name="Bills G."/>
            <person name="Bluhm B."/>
            <person name="Cannon C."/>
            <person name="Castanera R."/>
            <person name="Culley D."/>
            <person name="Daum C."/>
            <person name="Ezra D."/>
            <person name="Gonzalez J."/>
            <person name="Henrissat B."/>
            <person name="Kuo A."/>
            <person name="Liang C."/>
            <person name="Lipzen A."/>
            <person name="Lutzoni F."/>
            <person name="Magnuson J."/>
            <person name="Mondo S."/>
            <person name="Nolan M."/>
            <person name="Ohm R."/>
            <person name="Pangilinan J."/>
            <person name="Park H.-J."/>
            <person name="Ramirez L."/>
            <person name="Alfaro M."/>
            <person name="Sun H."/>
            <person name="Tritt A."/>
            <person name="Yoshinaga Y."/>
            <person name="Zwiers L.-H."/>
            <person name="Turgeon B."/>
            <person name="Goodwin S."/>
            <person name="Spatafora J."/>
            <person name="Crous P."/>
            <person name="Grigoriev I."/>
        </authorList>
    </citation>
    <scope>NUCLEOTIDE SEQUENCE</scope>
    <source>
        <strain evidence="3">CBS 107.79</strain>
    </source>
</reference>
<evidence type="ECO:0000256" key="2">
    <source>
        <dbReference type="SAM" id="Phobius"/>
    </source>
</evidence>
<feature type="transmembrane region" description="Helical" evidence="2">
    <location>
        <begin position="17"/>
        <end position="38"/>
    </location>
</feature>
<dbReference type="OrthoDB" id="5211263at2759"/>
<gene>
    <name evidence="3" type="ORF">BU23DRAFT_564879</name>
</gene>
<protein>
    <recommendedName>
        <fullName evidence="5">MARVEL domain-containing protein</fullName>
    </recommendedName>
</protein>
<dbReference type="AlphaFoldDB" id="A0A6A5VLE1"/>
<proteinExistence type="predicted"/>
<organism evidence="3 4">
    <name type="scientific">Bimuria novae-zelandiae CBS 107.79</name>
    <dbReference type="NCBI Taxonomy" id="1447943"/>
    <lineage>
        <taxon>Eukaryota</taxon>
        <taxon>Fungi</taxon>
        <taxon>Dikarya</taxon>
        <taxon>Ascomycota</taxon>
        <taxon>Pezizomycotina</taxon>
        <taxon>Dothideomycetes</taxon>
        <taxon>Pleosporomycetidae</taxon>
        <taxon>Pleosporales</taxon>
        <taxon>Massarineae</taxon>
        <taxon>Didymosphaeriaceae</taxon>
        <taxon>Bimuria</taxon>
    </lineage>
</organism>